<dbReference type="SUPFAM" id="SSF47336">
    <property type="entry name" value="ACP-like"/>
    <property type="match status" value="1"/>
</dbReference>
<dbReference type="EMBL" id="CAMAPC010000030">
    <property type="protein sequence ID" value="CAH9067134.1"/>
    <property type="molecule type" value="Genomic_DNA"/>
</dbReference>
<comment type="caution">
    <text evidence="2">The sequence shown here is derived from an EMBL/GenBank/DDBJ whole genome shotgun (WGS) entry which is preliminary data.</text>
</comment>
<feature type="domain" description="Carrier" evidence="1">
    <location>
        <begin position="4"/>
        <end position="79"/>
    </location>
</feature>
<evidence type="ECO:0000313" key="4">
    <source>
        <dbReference type="Proteomes" id="UP001152467"/>
    </source>
</evidence>
<dbReference type="Proteomes" id="UP001152485">
    <property type="component" value="Unassembled WGS sequence"/>
</dbReference>
<sequence length="80" mass="8754">MEKKNVFDTIKGLISEVAPDVNIDGLIEADSMSDLGINSVERSEIVILLLSHYQLKIPLVELHGLRNLGELAGFVHSKVA</sequence>
<accession>A0A9W4R5J8</accession>
<evidence type="ECO:0000259" key="1">
    <source>
        <dbReference type="PROSITE" id="PS50075"/>
    </source>
</evidence>
<dbReference type="AlphaFoldDB" id="A0A9W4R5J8"/>
<keyword evidence="4" id="KW-1185">Reference proteome</keyword>
<protein>
    <submittedName>
        <fullName evidence="2">Polyketide biosynthesis acyl-carrier-protein AcpK</fullName>
    </submittedName>
</protein>
<dbReference type="InterPro" id="IPR009081">
    <property type="entry name" value="PP-bd_ACP"/>
</dbReference>
<organism evidence="2 4">
    <name type="scientific">Pseudoalteromonas holothuriae</name>
    <dbReference type="NCBI Taxonomy" id="2963714"/>
    <lineage>
        <taxon>Bacteria</taxon>
        <taxon>Pseudomonadati</taxon>
        <taxon>Pseudomonadota</taxon>
        <taxon>Gammaproteobacteria</taxon>
        <taxon>Alteromonadales</taxon>
        <taxon>Pseudoalteromonadaceae</taxon>
        <taxon>Pseudoalteromonas</taxon>
    </lineage>
</organism>
<dbReference type="Proteomes" id="UP001152467">
    <property type="component" value="Unassembled WGS sequence"/>
</dbReference>
<evidence type="ECO:0000313" key="2">
    <source>
        <dbReference type="EMBL" id="CAH9067134.1"/>
    </source>
</evidence>
<dbReference type="InterPro" id="IPR036736">
    <property type="entry name" value="ACP-like_sf"/>
</dbReference>
<dbReference type="EMBL" id="CAMAPD010000034">
    <property type="protein sequence ID" value="CAH9068211.1"/>
    <property type="molecule type" value="Genomic_DNA"/>
</dbReference>
<dbReference type="RefSeq" id="WP_261595384.1">
    <property type="nucleotide sequence ID" value="NZ_CAMAPC010000030.1"/>
</dbReference>
<dbReference type="PROSITE" id="PS50075">
    <property type="entry name" value="CARRIER"/>
    <property type="match status" value="1"/>
</dbReference>
<gene>
    <name evidence="2" type="primary">acpK</name>
    <name evidence="2" type="ORF">PSECIP111854_04030</name>
    <name evidence="3" type="ORF">PSECIP111951_04072</name>
</gene>
<name>A0A9W4R5J8_9GAMM</name>
<dbReference type="Gene3D" id="1.10.1200.10">
    <property type="entry name" value="ACP-like"/>
    <property type="match status" value="1"/>
</dbReference>
<reference evidence="2 5" key="1">
    <citation type="submission" date="2022-07" db="EMBL/GenBank/DDBJ databases">
        <authorList>
            <person name="Criscuolo A."/>
        </authorList>
    </citation>
    <scope>NUCLEOTIDE SEQUENCE</scope>
    <source>
        <strain evidence="5">CIP 111951</strain>
        <strain evidence="2">CIP111854</strain>
        <strain evidence="3">CIP111951</strain>
    </source>
</reference>
<evidence type="ECO:0000313" key="3">
    <source>
        <dbReference type="EMBL" id="CAH9068211.1"/>
    </source>
</evidence>
<evidence type="ECO:0000313" key="5">
    <source>
        <dbReference type="Proteomes" id="UP001152485"/>
    </source>
</evidence>
<proteinExistence type="predicted"/>
<dbReference type="Pfam" id="PF00550">
    <property type="entry name" value="PP-binding"/>
    <property type="match status" value="1"/>
</dbReference>